<keyword evidence="3" id="KW-1185">Reference proteome</keyword>
<name>A0ABP5XZ45_9MICO</name>
<dbReference type="EMBL" id="BAAARE010000001">
    <property type="protein sequence ID" value="GAA2468467.1"/>
    <property type="molecule type" value="Genomic_DNA"/>
</dbReference>
<dbReference type="PANTHER" id="PTHR21432:SF20">
    <property type="entry name" value="ACETYL-COA HYDROLASE"/>
    <property type="match status" value="1"/>
</dbReference>
<proteinExistence type="predicted"/>
<dbReference type="InterPro" id="IPR026888">
    <property type="entry name" value="AcetylCoA_hyd_C"/>
</dbReference>
<reference evidence="3" key="1">
    <citation type="journal article" date="2019" name="Int. J. Syst. Evol. Microbiol.">
        <title>The Global Catalogue of Microorganisms (GCM) 10K type strain sequencing project: providing services to taxonomists for standard genome sequencing and annotation.</title>
        <authorList>
            <consortium name="The Broad Institute Genomics Platform"/>
            <consortium name="The Broad Institute Genome Sequencing Center for Infectious Disease"/>
            <person name="Wu L."/>
            <person name="Ma J."/>
        </authorList>
    </citation>
    <scope>NUCLEOTIDE SEQUENCE [LARGE SCALE GENOMIC DNA]</scope>
    <source>
        <strain evidence="3">JCM 16259</strain>
    </source>
</reference>
<feature type="domain" description="Acetyl-CoA hydrolase/transferase C-terminal" evidence="1">
    <location>
        <begin position="262"/>
        <end position="411"/>
    </location>
</feature>
<dbReference type="Pfam" id="PF13336">
    <property type="entry name" value="AcetylCoA_hyd_C"/>
    <property type="match status" value="1"/>
</dbReference>
<dbReference type="Gene3D" id="3.30.750.70">
    <property type="entry name" value="4-hydroxybutyrate coenzyme like domains"/>
    <property type="match status" value="1"/>
</dbReference>
<accession>A0ABP5XZ45</accession>
<dbReference type="PANTHER" id="PTHR21432">
    <property type="entry name" value="ACETYL-COA HYDROLASE-RELATED"/>
    <property type="match status" value="1"/>
</dbReference>
<dbReference type="InterPro" id="IPR046433">
    <property type="entry name" value="ActCoA_hydro"/>
</dbReference>
<dbReference type="Gene3D" id="3.40.1080.10">
    <property type="entry name" value="Glutaconate Coenzyme A-transferase"/>
    <property type="match status" value="1"/>
</dbReference>
<keyword evidence="2" id="KW-0378">Hydrolase</keyword>
<dbReference type="GO" id="GO:0016787">
    <property type="term" value="F:hydrolase activity"/>
    <property type="evidence" value="ECO:0007669"/>
    <property type="project" value="UniProtKB-KW"/>
</dbReference>
<dbReference type="InterPro" id="IPR038460">
    <property type="entry name" value="AcetylCoA_hyd_C_sf"/>
</dbReference>
<gene>
    <name evidence="2" type="ORF">GCM10009858_02200</name>
</gene>
<dbReference type="Proteomes" id="UP001500730">
    <property type="component" value="Unassembled WGS sequence"/>
</dbReference>
<evidence type="ECO:0000313" key="2">
    <source>
        <dbReference type="EMBL" id="GAA2468467.1"/>
    </source>
</evidence>
<sequence>MTPITAAAAIAEHVKPGDTVVISPGMGEPASLVAELASQAERLKGSRILCGLLLDEYPFASDEALRHLTFDTWHTMAPIRDAVASGRVGFFPIRGGRVVDHLLRTGVDVLLCSVSEADRFGFHSFGPSVSYPLPIAQMARKVVAEVHPEFPYTCGETVLHLDRIAALVEAPGPGRSYREAVLTEEAKQIAVHVRELIPDHATLQVGIGAVSEALLKALLEQGSPDDLRFWGMGIDSMVDLYQQSGVGRRQGRPFLVGAELMGSTRLLEFADRNPDVTLYPSAVVLSPQSIAQVPNFVSVNTALEVDLCGAVNAEVLRGRQISGAGGSFDFIEGATMSEGGISVIAISSTAGDGKFSRIVPQLNGPATVPRHSVQYVVTEYGIAELAGKTLGQRAESLISIAHPSHRDQLEATRTAKSWGGALA</sequence>
<comment type="caution">
    <text evidence="2">The sequence shown here is derived from an EMBL/GenBank/DDBJ whole genome shotgun (WGS) entry which is preliminary data.</text>
</comment>
<dbReference type="Gene3D" id="3.40.1080.20">
    <property type="entry name" value="Acetyl-CoA hydrolase/transferase C-terminal domain"/>
    <property type="match status" value="1"/>
</dbReference>
<dbReference type="InterPro" id="IPR037171">
    <property type="entry name" value="NagB/RpiA_transferase-like"/>
</dbReference>
<dbReference type="SUPFAM" id="SSF100950">
    <property type="entry name" value="NagB/RpiA/CoA transferase-like"/>
    <property type="match status" value="2"/>
</dbReference>
<evidence type="ECO:0000259" key="1">
    <source>
        <dbReference type="Pfam" id="PF13336"/>
    </source>
</evidence>
<protein>
    <submittedName>
        <fullName evidence="2">Acetyl-CoA hydrolase/transferase C-terminal domain-containing protein</fullName>
    </submittedName>
</protein>
<organism evidence="2 3">
    <name type="scientific">Terrabacter carboxydivorans</name>
    <dbReference type="NCBI Taxonomy" id="619730"/>
    <lineage>
        <taxon>Bacteria</taxon>
        <taxon>Bacillati</taxon>
        <taxon>Actinomycetota</taxon>
        <taxon>Actinomycetes</taxon>
        <taxon>Micrococcales</taxon>
        <taxon>Intrasporangiaceae</taxon>
        <taxon>Terrabacter</taxon>
    </lineage>
</organism>
<evidence type="ECO:0000313" key="3">
    <source>
        <dbReference type="Proteomes" id="UP001500730"/>
    </source>
</evidence>
<dbReference type="RefSeq" id="WP_344252274.1">
    <property type="nucleotide sequence ID" value="NZ_BAAARE010000001.1"/>
</dbReference>